<dbReference type="GO" id="GO:0034727">
    <property type="term" value="P:piecemeal microautophagy of the nucleus"/>
    <property type="evidence" value="ECO:0007669"/>
    <property type="project" value="TreeGrafter"/>
</dbReference>
<dbReference type="Proteomes" id="UP000054359">
    <property type="component" value="Unassembled WGS sequence"/>
</dbReference>
<feature type="non-terminal residue" evidence="12">
    <location>
        <position position="157"/>
    </location>
</feature>
<gene>
    <name evidence="12" type="ORF">X975_18518</name>
</gene>
<keyword evidence="5" id="KW-0813">Transport</keyword>
<dbReference type="AlphaFoldDB" id="A0A087TR29"/>
<dbReference type="STRING" id="407821.A0A087TR29"/>
<name>A0A087TR29_STEMI</name>
<dbReference type="Pfam" id="PF13329">
    <property type="entry name" value="ATG2_CAD"/>
    <property type="match status" value="1"/>
</dbReference>
<dbReference type="EMBL" id="KK116364">
    <property type="protein sequence ID" value="KFM67568.1"/>
    <property type="molecule type" value="Genomic_DNA"/>
</dbReference>
<evidence type="ECO:0000256" key="1">
    <source>
        <dbReference type="ARBA" id="ARBA00004406"/>
    </source>
</evidence>
<dbReference type="GO" id="GO:0043495">
    <property type="term" value="F:protein-membrane adaptor activity"/>
    <property type="evidence" value="ECO:0007669"/>
    <property type="project" value="TreeGrafter"/>
</dbReference>
<organism evidence="12 13">
    <name type="scientific">Stegodyphus mimosarum</name>
    <name type="common">African social velvet spider</name>
    <dbReference type="NCBI Taxonomy" id="407821"/>
    <lineage>
        <taxon>Eukaryota</taxon>
        <taxon>Metazoa</taxon>
        <taxon>Ecdysozoa</taxon>
        <taxon>Arthropoda</taxon>
        <taxon>Chelicerata</taxon>
        <taxon>Arachnida</taxon>
        <taxon>Araneae</taxon>
        <taxon>Araneomorphae</taxon>
        <taxon>Entelegynae</taxon>
        <taxon>Eresoidea</taxon>
        <taxon>Eresidae</taxon>
        <taxon>Stegodyphus</taxon>
    </lineage>
</organism>
<dbReference type="GO" id="GO:0061709">
    <property type="term" value="P:reticulophagy"/>
    <property type="evidence" value="ECO:0007669"/>
    <property type="project" value="TreeGrafter"/>
</dbReference>
<sequence length="157" mass="18221">MTLGWFTLETMLKRVVRYLLKRYLGRYFENFSQDELSYGMTHGKGSIENVRLNVEALNELGEEYHLPFEFLHGSIDFVSMLVPWSALLSANVVFEFRGLKLTVQPKERPEDVSMFDSMWASTSSLQLAEECLKSKVDDEEEKIDAYYRSDGLEKIAQ</sequence>
<dbReference type="GO" id="GO:0000422">
    <property type="term" value="P:autophagy of mitochondrion"/>
    <property type="evidence" value="ECO:0007669"/>
    <property type="project" value="TreeGrafter"/>
</dbReference>
<evidence type="ECO:0000256" key="7">
    <source>
        <dbReference type="ARBA" id="ARBA00023006"/>
    </source>
</evidence>
<keyword evidence="9" id="KW-0472">Membrane</keyword>
<dbReference type="OrthoDB" id="6507050at2759"/>
<dbReference type="InterPro" id="IPR026849">
    <property type="entry name" value="ATG2"/>
</dbReference>
<dbReference type="GO" id="GO:0061908">
    <property type="term" value="C:phagophore"/>
    <property type="evidence" value="ECO:0007669"/>
    <property type="project" value="TreeGrafter"/>
</dbReference>
<evidence type="ECO:0000256" key="9">
    <source>
        <dbReference type="ARBA" id="ARBA00023136"/>
    </source>
</evidence>
<evidence type="ECO:0000256" key="5">
    <source>
        <dbReference type="ARBA" id="ARBA00022448"/>
    </source>
</evidence>
<keyword evidence="6" id="KW-0256">Endoplasmic reticulum</keyword>
<dbReference type="GO" id="GO:0006869">
    <property type="term" value="P:lipid transport"/>
    <property type="evidence" value="ECO:0007669"/>
    <property type="project" value="UniProtKB-KW"/>
</dbReference>
<dbReference type="PANTHER" id="PTHR13190">
    <property type="entry name" value="AUTOPHAGY-RELATED 2, ISOFORM A"/>
    <property type="match status" value="1"/>
</dbReference>
<evidence type="ECO:0000256" key="2">
    <source>
        <dbReference type="ARBA" id="ARBA00004623"/>
    </source>
</evidence>
<evidence type="ECO:0000256" key="6">
    <source>
        <dbReference type="ARBA" id="ARBA00022824"/>
    </source>
</evidence>
<keyword evidence="13" id="KW-1185">Reference proteome</keyword>
<keyword evidence="7" id="KW-0072">Autophagy</keyword>
<dbReference type="OMA" id="DSMWAST"/>
<dbReference type="GO" id="GO:0061723">
    <property type="term" value="P:glycophagy"/>
    <property type="evidence" value="ECO:0007669"/>
    <property type="project" value="TreeGrafter"/>
</dbReference>
<evidence type="ECO:0000256" key="4">
    <source>
        <dbReference type="ARBA" id="ARBA00018070"/>
    </source>
</evidence>
<accession>A0A087TR29</accession>
<evidence type="ECO:0000256" key="3">
    <source>
        <dbReference type="ARBA" id="ARBA00009714"/>
    </source>
</evidence>
<dbReference type="GO" id="GO:0000045">
    <property type="term" value="P:autophagosome assembly"/>
    <property type="evidence" value="ECO:0007669"/>
    <property type="project" value="TreeGrafter"/>
</dbReference>
<dbReference type="GO" id="GO:0032266">
    <property type="term" value="F:phosphatidylinositol-3-phosphate binding"/>
    <property type="evidence" value="ECO:0007669"/>
    <property type="project" value="TreeGrafter"/>
</dbReference>
<comment type="catalytic activity">
    <reaction evidence="11">
        <text>a 1,2-diacyl-sn-glycero-3-phosphoethanolamine(in) = a 1,2-diacyl-sn-glycero-3-phosphoethanolamine(out)</text>
        <dbReference type="Rhea" id="RHEA:38895"/>
        <dbReference type="ChEBI" id="CHEBI:64612"/>
    </reaction>
</comment>
<comment type="similarity">
    <text evidence="3">Belongs to the ATG2 family.</text>
</comment>
<comment type="subcellular location">
    <subcellularLocation>
        <location evidence="1">Endoplasmic reticulum membrane</location>
        <topology evidence="1">Peripheral membrane protein</topology>
    </subcellularLocation>
    <subcellularLocation>
        <location evidence="2">Preautophagosomal structure membrane</location>
        <topology evidence="2">Peripheral membrane protein</topology>
    </subcellularLocation>
</comment>
<evidence type="ECO:0000256" key="8">
    <source>
        <dbReference type="ARBA" id="ARBA00023055"/>
    </source>
</evidence>
<keyword evidence="8" id="KW-0445">Lipid transport</keyword>
<dbReference type="PANTHER" id="PTHR13190:SF1">
    <property type="entry name" value="AUTOPHAGY-RELATED 2, ISOFORM A"/>
    <property type="match status" value="1"/>
</dbReference>
<evidence type="ECO:0000313" key="12">
    <source>
        <dbReference type="EMBL" id="KFM67568.1"/>
    </source>
</evidence>
<comment type="catalytic activity">
    <reaction evidence="10">
        <text>a 1,2-diacyl-sn-glycero-3-phospho-L-serine(in) = a 1,2-diacyl-sn-glycero-3-phospho-L-serine(out)</text>
        <dbReference type="Rhea" id="RHEA:38663"/>
        <dbReference type="ChEBI" id="CHEBI:57262"/>
    </reaction>
</comment>
<dbReference type="GO" id="GO:0005789">
    <property type="term" value="C:endoplasmic reticulum membrane"/>
    <property type="evidence" value="ECO:0007669"/>
    <property type="project" value="UniProtKB-SubCell"/>
</dbReference>
<dbReference type="GO" id="GO:0034045">
    <property type="term" value="C:phagophore assembly site membrane"/>
    <property type="evidence" value="ECO:0007669"/>
    <property type="project" value="UniProtKB-SubCell"/>
</dbReference>
<protein>
    <recommendedName>
        <fullName evidence="4">Autophagy-related protein 2</fullName>
    </recommendedName>
</protein>
<evidence type="ECO:0000256" key="10">
    <source>
        <dbReference type="ARBA" id="ARBA00024479"/>
    </source>
</evidence>
<proteinExistence type="inferred from homology"/>
<evidence type="ECO:0000256" key="11">
    <source>
        <dbReference type="ARBA" id="ARBA00024615"/>
    </source>
</evidence>
<reference evidence="12 13" key="1">
    <citation type="submission" date="2013-11" db="EMBL/GenBank/DDBJ databases">
        <title>Genome sequencing of Stegodyphus mimosarum.</title>
        <authorList>
            <person name="Bechsgaard J."/>
        </authorList>
    </citation>
    <scope>NUCLEOTIDE SEQUENCE [LARGE SCALE GENOMIC DNA]</scope>
</reference>
<evidence type="ECO:0000313" key="13">
    <source>
        <dbReference type="Proteomes" id="UP000054359"/>
    </source>
</evidence>